<evidence type="ECO:0000256" key="7">
    <source>
        <dbReference type="ARBA" id="ARBA00022670"/>
    </source>
</evidence>
<dbReference type="EC" id="3.4.19.3" evidence="5 10"/>
<protein>
    <recommendedName>
        <fullName evidence="5 10">Pyroglutamyl-peptidase I</fullName>
        <ecNumber evidence="5 10">3.4.19.3</ecNumber>
    </recommendedName>
</protein>
<evidence type="ECO:0000256" key="3">
    <source>
        <dbReference type="ARBA" id="ARBA00004496"/>
    </source>
</evidence>
<evidence type="ECO:0000256" key="11">
    <source>
        <dbReference type="SAM" id="MobiDB-lite"/>
    </source>
</evidence>
<accession>A0AAP3E5P1</accession>
<evidence type="ECO:0000313" key="12">
    <source>
        <dbReference type="EMBL" id="MCU4751601.1"/>
    </source>
</evidence>
<dbReference type="PANTHER" id="PTHR23402:SF1">
    <property type="entry name" value="PYROGLUTAMYL-PEPTIDASE I"/>
    <property type="match status" value="1"/>
</dbReference>
<evidence type="ECO:0000256" key="10">
    <source>
        <dbReference type="PROSITE-ProRule" id="PRU10076"/>
    </source>
</evidence>
<proteinExistence type="inferred from homology"/>
<dbReference type="RefSeq" id="WP_342807550.1">
    <property type="nucleotide sequence ID" value="NZ_JAOPJZ010000003.1"/>
</dbReference>
<comment type="catalytic activity">
    <reaction evidence="1 10">
        <text>Release of an N-terminal pyroglutamyl group from a polypeptide, the second amino acid generally not being Pro.</text>
        <dbReference type="EC" id="3.4.19.3"/>
    </reaction>
</comment>
<dbReference type="InterPro" id="IPR036440">
    <property type="entry name" value="Peptidase_C15-like_sf"/>
</dbReference>
<evidence type="ECO:0000256" key="8">
    <source>
        <dbReference type="ARBA" id="ARBA00022801"/>
    </source>
</evidence>
<dbReference type="NCBIfam" id="NF009676">
    <property type="entry name" value="PRK13197.1"/>
    <property type="match status" value="1"/>
</dbReference>
<comment type="similarity">
    <text evidence="4">Belongs to the peptidase C15 family.</text>
</comment>
<dbReference type="SUPFAM" id="SSF53182">
    <property type="entry name" value="Pyrrolidone carboxyl peptidase (pyroglutamate aminopeptidase)"/>
    <property type="match status" value="1"/>
</dbReference>
<dbReference type="PIRSF" id="PIRSF015592">
    <property type="entry name" value="Prld-crbxl_pptds"/>
    <property type="match status" value="1"/>
</dbReference>
<dbReference type="Proteomes" id="UP001321047">
    <property type="component" value="Unassembled WGS sequence"/>
</dbReference>
<dbReference type="InterPro" id="IPR000816">
    <property type="entry name" value="Peptidase_C15"/>
</dbReference>
<evidence type="ECO:0000256" key="9">
    <source>
        <dbReference type="ARBA" id="ARBA00022807"/>
    </source>
</evidence>
<evidence type="ECO:0000256" key="5">
    <source>
        <dbReference type="ARBA" id="ARBA00012915"/>
    </source>
</evidence>
<sequence>MTTVLLTGYEPFGEFDRNPASRLANRLDGRRCAGCSIVGRELPVAFDRARPALVELLERHDPDIVLSLGLAAGRSALSLERIGINLRDTNGTPDNDDRDVIDEPVTSDGPDAYFATVPDRKMVEAMNEAGIPATLSTNAGTHLCNDILYATCHHVAVNDLDIRSGFVHVPFSHEGAAAREDTQPSMALETMARGLEVGIETAVAVGSDTPR</sequence>
<keyword evidence="9" id="KW-0788">Thiol protease</keyword>
<comment type="function">
    <text evidence="2">Removes 5-oxoproline from various penultimate amino acid residues except L-proline.</text>
</comment>
<dbReference type="InterPro" id="IPR029762">
    <property type="entry name" value="PGP-I_bact-type"/>
</dbReference>
<evidence type="ECO:0000313" key="13">
    <source>
        <dbReference type="Proteomes" id="UP001321047"/>
    </source>
</evidence>
<dbReference type="GO" id="GO:0016920">
    <property type="term" value="F:pyroglutamyl-peptidase activity"/>
    <property type="evidence" value="ECO:0007669"/>
    <property type="project" value="UniProtKB-EC"/>
</dbReference>
<evidence type="ECO:0000256" key="1">
    <source>
        <dbReference type="ARBA" id="ARBA00001770"/>
    </source>
</evidence>
<dbReference type="PANTHER" id="PTHR23402">
    <property type="entry name" value="PROTEASE FAMILY C15 PYROGLUTAMYL-PEPTIDASE I-RELATED"/>
    <property type="match status" value="1"/>
</dbReference>
<evidence type="ECO:0000256" key="4">
    <source>
        <dbReference type="ARBA" id="ARBA00006641"/>
    </source>
</evidence>
<feature type="active site" evidence="10">
    <location>
        <position position="80"/>
    </location>
</feature>
<dbReference type="EMBL" id="JAOPJZ010000003">
    <property type="protein sequence ID" value="MCU4751601.1"/>
    <property type="molecule type" value="Genomic_DNA"/>
</dbReference>
<keyword evidence="13" id="KW-1185">Reference proteome</keyword>
<name>A0AAP3E5P1_9EURY</name>
<comment type="caution">
    <text evidence="12">The sequence shown here is derived from an EMBL/GenBank/DDBJ whole genome shotgun (WGS) entry which is preliminary data.</text>
</comment>
<feature type="region of interest" description="Disordered" evidence="11">
    <location>
        <begin position="86"/>
        <end position="107"/>
    </location>
</feature>
<evidence type="ECO:0000256" key="6">
    <source>
        <dbReference type="ARBA" id="ARBA00022490"/>
    </source>
</evidence>
<dbReference type="Gene3D" id="3.40.630.20">
    <property type="entry name" value="Peptidase C15, pyroglutamyl peptidase I-like"/>
    <property type="match status" value="1"/>
</dbReference>
<dbReference type="GO" id="GO:0006508">
    <property type="term" value="P:proteolysis"/>
    <property type="evidence" value="ECO:0007669"/>
    <property type="project" value="UniProtKB-KW"/>
</dbReference>
<dbReference type="GO" id="GO:0005829">
    <property type="term" value="C:cytosol"/>
    <property type="evidence" value="ECO:0007669"/>
    <property type="project" value="InterPro"/>
</dbReference>
<dbReference type="NCBIfam" id="TIGR00504">
    <property type="entry name" value="pyro_pdase"/>
    <property type="match status" value="1"/>
</dbReference>
<gene>
    <name evidence="12" type="primary">pcp</name>
    <name evidence="12" type="ORF">OB919_06350</name>
</gene>
<dbReference type="InterPro" id="IPR016125">
    <property type="entry name" value="Peptidase_C15-like"/>
</dbReference>
<keyword evidence="7" id="KW-0645">Protease</keyword>
<dbReference type="InterPro" id="IPR033693">
    <property type="entry name" value="PGPEP1_Glu_AS"/>
</dbReference>
<dbReference type="Pfam" id="PF01470">
    <property type="entry name" value="Peptidase_C15"/>
    <property type="match status" value="1"/>
</dbReference>
<organism evidence="12 13">
    <name type="scientific">Natronosalvus hydrolyticus</name>
    <dbReference type="NCBI Taxonomy" id="2979988"/>
    <lineage>
        <taxon>Archaea</taxon>
        <taxon>Methanobacteriati</taxon>
        <taxon>Methanobacteriota</taxon>
        <taxon>Stenosarchaea group</taxon>
        <taxon>Halobacteria</taxon>
        <taxon>Halobacteriales</taxon>
        <taxon>Natrialbaceae</taxon>
        <taxon>Natronosalvus</taxon>
    </lineage>
</organism>
<dbReference type="AlphaFoldDB" id="A0AAP3E5P1"/>
<reference evidence="12 13" key="1">
    <citation type="submission" date="2022-09" db="EMBL/GenBank/DDBJ databases">
        <title>Enrichment on poylsaccharides allowed isolation of novel metabolic and taxonomic groups of Haloarchaea.</title>
        <authorList>
            <person name="Sorokin D.Y."/>
            <person name="Elcheninov A.G."/>
            <person name="Khizhniak T.V."/>
            <person name="Kolganova T.V."/>
            <person name="Kublanov I.V."/>
        </authorList>
    </citation>
    <scope>NUCLEOTIDE SEQUENCE [LARGE SCALE GENOMIC DNA]</scope>
    <source>
        <strain evidence="12 13">AArc-curdl1</strain>
    </source>
</reference>
<comment type="subcellular location">
    <subcellularLocation>
        <location evidence="3">Cytoplasm</location>
    </subcellularLocation>
</comment>
<evidence type="ECO:0000256" key="2">
    <source>
        <dbReference type="ARBA" id="ARBA00002280"/>
    </source>
</evidence>
<keyword evidence="8 12" id="KW-0378">Hydrolase</keyword>
<dbReference type="CDD" id="cd00501">
    <property type="entry name" value="Peptidase_C15"/>
    <property type="match status" value="1"/>
</dbReference>
<dbReference type="PRINTS" id="PR00706">
    <property type="entry name" value="PYROGLUPTASE"/>
</dbReference>
<dbReference type="PROSITE" id="PS01333">
    <property type="entry name" value="PYRASE_GLU"/>
    <property type="match status" value="1"/>
</dbReference>
<keyword evidence="6" id="KW-0963">Cytoplasm</keyword>